<evidence type="ECO:0000313" key="1">
    <source>
        <dbReference type="EMBL" id="GGF42145.1"/>
    </source>
</evidence>
<reference evidence="2" key="1">
    <citation type="journal article" date="2019" name="Int. J. Syst. Evol. Microbiol.">
        <title>The Global Catalogue of Microorganisms (GCM) 10K type strain sequencing project: providing services to taxonomists for standard genome sequencing and annotation.</title>
        <authorList>
            <consortium name="The Broad Institute Genomics Platform"/>
            <consortium name="The Broad Institute Genome Sequencing Center for Infectious Disease"/>
            <person name="Wu L."/>
            <person name="Ma J."/>
        </authorList>
    </citation>
    <scope>NUCLEOTIDE SEQUENCE [LARGE SCALE GENOMIC DNA]</scope>
    <source>
        <strain evidence="2">CCM 7855</strain>
    </source>
</reference>
<keyword evidence="2" id="KW-1185">Reference proteome</keyword>
<evidence type="ECO:0000313" key="2">
    <source>
        <dbReference type="Proteomes" id="UP000632454"/>
    </source>
</evidence>
<sequence length="200" mass="21420">MFVMTVDQRNSRRDVDRVGFVLDVLAGAITVRPFERTAGDEIQGVLDDPAEVTRLIAELVRTGHWSVGVGTGPVDTPLPRTTRAGRGPAFEYAREAVDGAKRSRVPVAVRGPDDDGCRLAQTAARLLGDLVLGRSEPGAAAVDAMRAAPSQSEAAATLGITPQAMSQRLRSARWDIDADTHALVTEMLRRAQTPEQEPIG</sequence>
<comment type="caution">
    <text evidence="1">The sequence shown here is derived from an EMBL/GenBank/DDBJ whole genome shotgun (WGS) entry which is preliminary data.</text>
</comment>
<gene>
    <name evidence="1" type="ORF">GCM10007298_42330</name>
</gene>
<proteinExistence type="predicted"/>
<name>A0ABQ1V8N1_9NOCA</name>
<accession>A0ABQ1V8N1</accession>
<evidence type="ECO:0008006" key="3">
    <source>
        <dbReference type="Google" id="ProtNLM"/>
    </source>
</evidence>
<dbReference type="Proteomes" id="UP000632454">
    <property type="component" value="Unassembled WGS sequence"/>
</dbReference>
<protein>
    <recommendedName>
        <fullName evidence="3">DNA-binding protein</fullName>
    </recommendedName>
</protein>
<organism evidence="1 2">
    <name type="scientific">Williamsia phyllosphaerae</name>
    <dbReference type="NCBI Taxonomy" id="885042"/>
    <lineage>
        <taxon>Bacteria</taxon>
        <taxon>Bacillati</taxon>
        <taxon>Actinomycetota</taxon>
        <taxon>Actinomycetes</taxon>
        <taxon>Mycobacteriales</taxon>
        <taxon>Nocardiaceae</taxon>
        <taxon>Williamsia</taxon>
    </lineage>
</organism>
<dbReference type="EMBL" id="BMCS01000003">
    <property type="protein sequence ID" value="GGF42145.1"/>
    <property type="molecule type" value="Genomic_DNA"/>
</dbReference>
<dbReference type="RefSeq" id="WP_188492641.1">
    <property type="nucleotide sequence ID" value="NZ_BMCS01000003.1"/>
</dbReference>